<dbReference type="Proteomes" id="UP000316598">
    <property type="component" value="Unassembled WGS sequence"/>
</dbReference>
<feature type="transmembrane region" description="Helical" evidence="7">
    <location>
        <begin position="197"/>
        <end position="221"/>
    </location>
</feature>
<sequence length="404" mass="43823">MLVNRSGAMVIPFLSLYLAHEMGWGELFAGKSIAVYGAGACVGAYLGGRLAACIGAQRVQQYSLLGNAIGLCVLSMMDTKASILVTLFCLSVVSEAFRPANVTAICESVPDHLQRRAFALNRMAINLGFTLGPAIGGVLAGISYSMLFYVDAASCIGAAFVLIRSKHLGRCHKARPAEVHNVLDNADGMTLVRPFHFAAFLGLSLLVFLIFFQLMSTYPIYLRNQLGMLEWQIGSLMSINTLMIVAFEMVLVESMQKYQSLSVMALGVFILCEGFALLSVGGGAGIAIAALVVWTIGEMMVMPVMMTFVAQSCEPNYRSRRIGVYSTTLSVAFVLAPLLGAWCYSIYPAFIWWLAALIGPIASLGLLQLRFEIDRGCGVNEPSVVQSREQAIRELRVDMIDPHV</sequence>
<accession>A0A5C5WC57</accession>
<dbReference type="InterPro" id="IPR020846">
    <property type="entry name" value="MFS_dom"/>
</dbReference>
<evidence type="ECO:0000256" key="7">
    <source>
        <dbReference type="SAM" id="Phobius"/>
    </source>
</evidence>
<dbReference type="PANTHER" id="PTHR23517">
    <property type="entry name" value="RESISTANCE PROTEIN MDTM, PUTATIVE-RELATED-RELATED"/>
    <property type="match status" value="1"/>
</dbReference>
<keyword evidence="4 7" id="KW-0812">Transmembrane</keyword>
<dbReference type="GO" id="GO:0022857">
    <property type="term" value="F:transmembrane transporter activity"/>
    <property type="evidence" value="ECO:0007669"/>
    <property type="project" value="InterPro"/>
</dbReference>
<keyword evidence="2" id="KW-0813">Transport</keyword>
<dbReference type="Gene3D" id="1.20.1250.20">
    <property type="entry name" value="MFS general substrate transporter like domains"/>
    <property type="match status" value="1"/>
</dbReference>
<feature type="transmembrane region" description="Helical" evidence="7">
    <location>
        <begin position="233"/>
        <end position="251"/>
    </location>
</feature>
<evidence type="ECO:0000256" key="6">
    <source>
        <dbReference type="ARBA" id="ARBA00023136"/>
    </source>
</evidence>
<evidence type="ECO:0000313" key="10">
    <source>
        <dbReference type="Proteomes" id="UP000316598"/>
    </source>
</evidence>
<gene>
    <name evidence="9" type="ORF">Pla22_51080</name>
</gene>
<dbReference type="InterPro" id="IPR050171">
    <property type="entry name" value="MFS_Transporters"/>
</dbReference>
<feature type="transmembrane region" description="Helical" evidence="7">
    <location>
        <begin position="263"/>
        <end position="280"/>
    </location>
</feature>
<evidence type="ECO:0000256" key="5">
    <source>
        <dbReference type="ARBA" id="ARBA00022989"/>
    </source>
</evidence>
<dbReference type="PROSITE" id="PS50850">
    <property type="entry name" value="MFS"/>
    <property type="match status" value="1"/>
</dbReference>
<keyword evidence="3" id="KW-1003">Cell membrane</keyword>
<evidence type="ECO:0000256" key="3">
    <source>
        <dbReference type="ARBA" id="ARBA00022475"/>
    </source>
</evidence>
<protein>
    <submittedName>
        <fullName evidence="9">Putative transporter</fullName>
    </submittedName>
</protein>
<evidence type="ECO:0000313" key="9">
    <source>
        <dbReference type="EMBL" id="TWT48107.1"/>
    </source>
</evidence>
<comment type="caution">
    <text evidence="9">The sequence shown here is derived from an EMBL/GenBank/DDBJ whole genome shotgun (WGS) entry which is preliminary data.</text>
</comment>
<dbReference type="SUPFAM" id="SSF103473">
    <property type="entry name" value="MFS general substrate transporter"/>
    <property type="match status" value="1"/>
</dbReference>
<evidence type="ECO:0000256" key="4">
    <source>
        <dbReference type="ARBA" id="ARBA00022692"/>
    </source>
</evidence>
<evidence type="ECO:0000256" key="2">
    <source>
        <dbReference type="ARBA" id="ARBA00022448"/>
    </source>
</evidence>
<evidence type="ECO:0000259" key="8">
    <source>
        <dbReference type="PROSITE" id="PS50850"/>
    </source>
</evidence>
<keyword evidence="10" id="KW-1185">Reference proteome</keyword>
<dbReference type="Pfam" id="PF07690">
    <property type="entry name" value="MFS_1"/>
    <property type="match status" value="1"/>
</dbReference>
<dbReference type="GO" id="GO:0005886">
    <property type="term" value="C:plasma membrane"/>
    <property type="evidence" value="ECO:0007669"/>
    <property type="project" value="UniProtKB-SubCell"/>
</dbReference>
<dbReference type="InterPro" id="IPR036259">
    <property type="entry name" value="MFS_trans_sf"/>
</dbReference>
<reference evidence="9 10" key="1">
    <citation type="submission" date="2019-02" db="EMBL/GenBank/DDBJ databases">
        <title>Deep-cultivation of Planctomycetes and their phenomic and genomic characterization uncovers novel biology.</title>
        <authorList>
            <person name="Wiegand S."/>
            <person name="Jogler M."/>
            <person name="Boedeker C."/>
            <person name="Pinto D."/>
            <person name="Vollmers J."/>
            <person name="Rivas-Marin E."/>
            <person name="Kohn T."/>
            <person name="Peeters S.H."/>
            <person name="Heuer A."/>
            <person name="Rast P."/>
            <person name="Oberbeckmann S."/>
            <person name="Bunk B."/>
            <person name="Jeske O."/>
            <person name="Meyerdierks A."/>
            <person name="Storesund J.E."/>
            <person name="Kallscheuer N."/>
            <person name="Luecker S."/>
            <person name="Lage O.M."/>
            <person name="Pohl T."/>
            <person name="Merkel B.J."/>
            <person name="Hornburger P."/>
            <person name="Mueller R.-W."/>
            <person name="Bruemmer F."/>
            <person name="Labrenz M."/>
            <person name="Spormann A.M."/>
            <person name="Op Den Camp H."/>
            <person name="Overmann J."/>
            <person name="Amann R."/>
            <person name="Jetten M.S.M."/>
            <person name="Mascher T."/>
            <person name="Medema M.H."/>
            <person name="Devos D.P."/>
            <person name="Kaster A.-K."/>
            <person name="Ovreas L."/>
            <person name="Rohde M."/>
            <person name="Galperin M.Y."/>
            <person name="Jogler C."/>
        </authorList>
    </citation>
    <scope>NUCLEOTIDE SEQUENCE [LARGE SCALE GENOMIC DNA]</scope>
    <source>
        <strain evidence="9 10">Pla22</strain>
    </source>
</reference>
<comment type="subcellular location">
    <subcellularLocation>
        <location evidence="1">Cell membrane</location>
        <topology evidence="1">Multi-pass membrane protein</topology>
    </subcellularLocation>
</comment>
<feature type="transmembrane region" description="Helical" evidence="7">
    <location>
        <begin position="123"/>
        <end position="140"/>
    </location>
</feature>
<proteinExistence type="predicted"/>
<name>A0A5C5WC57_9BACT</name>
<dbReference type="PANTHER" id="PTHR23517:SF3">
    <property type="entry name" value="INTEGRAL MEMBRANE TRANSPORT PROTEIN"/>
    <property type="match status" value="1"/>
</dbReference>
<organism evidence="9 10">
    <name type="scientific">Rubripirellula amarantea</name>
    <dbReference type="NCBI Taxonomy" id="2527999"/>
    <lineage>
        <taxon>Bacteria</taxon>
        <taxon>Pseudomonadati</taxon>
        <taxon>Planctomycetota</taxon>
        <taxon>Planctomycetia</taxon>
        <taxon>Pirellulales</taxon>
        <taxon>Pirellulaceae</taxon>
        <taxon>Rubripirellula</taxon>
    </lineage>
</organism>
<feature type="transmembrane region" description="Helical" evidence="7">
    <location>
        <begin position="350"/>
        <end position="367"/>
    </location>
</feature>
<feature type="transmembrane region" description="Helical" evidence="7">
    <location>
        <begin position="322"/>
        <end position="344"/>
    </location>
</feature>
<evidence type="ECO:0000256" key="1">
    <source>
        <dbReference type="ARBA" id="ARBA00004651"/>
    </source>
</evidence>
<feature type="transmembrane region" description="Helical" evidence="7">
    <location>
        <begin position="286"/>
        <end position="310"/>
    </location>
</feature>
<feature type="transmembrane region" description="Helical" evidence="7">
    <location>
        <begin position="146"/>
        <end position="163"/>
    </location>
</feature>
<dbReference type="InterPro" id="IPR011701">
    <property type="entry name" value="MFS"/>
</dbReference>
<feature type="domain" description="Major facilitator superfamily (MFS) profile" evidence="8">
    <location>
        <begin position="1"/>
        <end position="374"/>
    </location>
</feature>
<keyword evidence="5 7" id="KW-1133">Transmembrane helix</keyword>
<dbReference type="AlphaFoldDB" id="A0A5C5WC57"/>
<keyword evidence="6 7" id="KW-0472">Membrane</keyword>
<dbReference type="EMBL" id="SJPI01000004">
    <property type="protein sequence ID" value="TWT48107.1"/>
    <property type="molecule type" value="Genomic_DNA"/>
</dbReference>